<dbReference type="Pfam" id="PF13489">
    <property type="entry name" value="Methyltransf_23"/>
    <property type="match status" value="1"/>
</dbReference>
<dbReference type="Proteomes" id="UP000808388">
    <property type="component" value="Unassembled WGS sequence"/>
</dbReference>
<dbReference type="GO" id="GO:0008168">
    <property type="term" value="F:methyltransferase activity"/>
    <property type="evidence" value="ECO:0007669"/>
    <property type="project" value="UniProtKB-KW"/>
</dbReference>
<dbReference type="InterPro" id="IPR029063">
    <property type="entry name" value="SAM-dependent_MTases_sf"/>
</dbReference>
<dbReference type="GO" id="GO:0032259">
    <property type="term" value="P:methylation"/>
    <property type="evidence" value="ECO:0007669"/>
    <property type="project" value="UniProtKB-KW"/>
</dbReference>
<protein>
    <submittedName>
        <fullName evidence="1">Class I SAM-dependent methyltransferase</fullName>
    </submittedName>
</protein>
<dbReference type="AlphaFoldDB" id="A0A9D6LR73"/>
<gene>
    <name evidence="1" type="ORF">HY220_00445</name>
</gene>
<proteinExistence type="predicted"/>
<evidence type="ECO:0000313" key="2">
    <source>
        <dbReference type="Proteomes" id="UP000808388"/>
    </source>
</evidence>
<reference evidence="1" key="1">
    <citation type="submission" date="2020-07" db="EMBL/GenBank/DDBJ databases">
        <title>Huge and variable diversity of episymbiotic CPR bacteria and DPANN archaea in groundwater ecosystems.</title>
        <authorList>
            <person name="He C.Y."/>
            <person name="Keren R."/>
            <person name="Whittaker M."/>
            <person name="Farag I.F."/>
            <person name="Doudna J."/>
            <person name="Cate J.H.D."/>
            <person name="Banfield J.F."/>
        </authorList>
    </citation>
    <scope>NUCLEOTIDE SEQUENCE</scope>
    <source>
        <strain evidence="1">NC_groundwater_972_Pr1_S-0.2um_49_27</strain>
    </source>
</reference>
<dbReference type="CDD" id="cd02440">
    <property type="entry name" value="AdoMet_MTases"/>
    <property type="match status" value="1"/>
</dbReference>
<dbReference type="EMBL" id="JACQCQ010000002">
    <property type="protein sequence ID" value="MBI3627207.1"/>
    <property type="molecule type" value="Genomic_DNA"/>
</dbReference>
<comment type="caution">
    <text evidence="1">The sequence shown here is derived from an EMBL/GenBank/DDBJ whole genome shotgun (WGS) entry which is preliminary data.</text>
</comment>
<name>A0A9D6LR73_9BACT</name>
<dbReference type="SUPFAM" id="SSF53335">
    <property type="entry name" value="S-adenosyl-L-methionine-dependent methyltransferases"/>
    <property type="match status" value="1"/>
</dbReference>
<keyword evidence="1" id="KW-0808">Transferase</keyword>
<accession>A0A9D6LR73</accession>
<evidence type="ECO:0000313" key="1">
    <source>
        <dbReference type="EMBL" id="MBI3627207.1"/>
    </source>
</evidence>
<organism evidence="1 2">
    <name type="scientific">Candidatus Sungiibacteriota bacterium</name>
    <dbReference type="NCBI Taxonomy" id="2750080"/>
    <lineage>
        <taxon>Bacteria</taxon>
        <taxon>Candidatus Sungiibacteriota</taxon>
    </lineage>
</organism>
<dbReference type="Gene3D" id="3.40.50.150">
    <property type="entry name" value="Vaccinia Virus protein VP39"/>
    <property type="match status" value="1"/>
</dbReference>
<dbReference type="PANTHER" id="PTHR43861">
    <property type="entry name" value="TRANS-ACONITATE 2-METHYLTRANSFERASE-RELATED"/>
    <property type="match status" value="1"/>
</dbReference>
<keyword evidence="1" id="KW-0489">Methyltransferase</keyword>
<sequence length="228" mass="25818">MSVQDEITGHFDAIAAEYDYWKKKNWYYYRELESIASREVRPSDRVLDAGCGTGSMLAAVSSAEGVGVDISPQMIQIANVRHGDQKNLSFYATDIVDFSTDRPFEVILFFDVIEHLEKPAEVIKTLSRLVKKNGKLIITMANPAWEPILMLGEKLKLKMKEGPHHRISIGAFRAMLERAGFHITKTETRLLIPKYIPFISNLINKLAARIPIVRDWGVIKVFIASRVA</sequence>